<dbReference type="Proteomes" id="UP001215712">
    <property type="component" value="Unassembled WGS sequence"/>
</dbReference>
<dbReference type="InterPro" id="IPR051164">
    <property type="entry name" value="NmrA-like_oxidored"/>
</dbReference>
<dbReference type="SUPFAM" id="SSF51735">
    <property type="entry name" value="NAD(P)-binding Rossmann-fold domains"/>
    <property type="match status" value="1"/>
</dbReference>
<dbReference type="PANTHER" id="PTHR42748">
    <property type="entry name" value="NITROGEN METABOLITE REPRESSION PROTEIN NMRA FAMILY MEMBER"/>
    <property type="match status" value="1"/>
</dbReference>
<comment type="similarity">
    <text evidence="1">Belongs to the NmrA-type oxidoreductase family.</text>
</comment>
<dbReference type="AlphaFoldDB" id="A0AAD6HTK1"/>
<dbReference type="PANTHER" id="PTHR42748:SF30">
    <property type="entry name" value="NMRA-LIKE DOMAIN-CONTAINING PROTEIN"/>
    <property type="match status" value="1"/>
</dbReference>
<organism evidence="5 6">
    <name type="scientific">Penicillium malachiteum</name>
    <dbReference type="NCBI Taxonomy" id="1324776"/>
    <lineage>
        <taxon>Eukaryota</taxon>
        <taxon>Fungi</taxon>
        <taxon>Dikarya</taxon>
        <taxon>Ascomycota</taxon>
        <taxon>Pezizomycotina</taxon>
        <taxon>Eurotiomycetes</taxon>
        <taxon>Eurotiomycetidae</taxon>
        <taxon>Eurotiales</taxon>
        <taxon>Aspergillaceae</taxon>
        <taxon>Penicillium</taxon>
    </lineage>
</organism>
<reference evidence="5" key="2">
    <citation type="submission" date="2023-01" db="EMBL/GenBank/DDBJ databases">
        <authorList>
            <person name="Petersen C."/>
        </authorList>
    </citation>
    <scope>NUCLEOTIDE SEQUENCE</scope>
    <source>
        <strain evidence="5">IBT 17514</strain>
    </source>
</reference>
<comment type="caution">
    <text evidence="5">The sequence shown here is derived from an EMBL/GenBank/DDBJ whole genome shotgun (WGS) entry which is preliminary data.</text>
</comment>
<accession>A0AAD6HTK1</accession>
<evidence type="ECO:0000313" key="5">
    <source>
        <dbReference type="EMBL" id="KAJ5737935.1"/>
    </source>
</evidence>
<feature type="domain" description="NmrA-like" evidence="4">
    <location>
        <begin position="2"/>
        <end position="262"/>
    </location>
</feature>
<name>A0AAD6HTK1_9EURO</name>
<keyword evidence="3" id="KW-0560">Oxidoreductase</keyword>
<evidence type="ECO:0000259" key="4">
    <source>
        <dbReference type="Pfam" id="PF05368"/>
    </source>
</evidence>
<evidence type="ECO:0000313" key="6">
    <source>
        <dbReference type="Proteomes" id="UP001215712"/>
    </source>
</evidence>
<keyword evidence="6" id="KW-1185">Reference proteome</keyword>
<evidence type="ECO:0000256" key="2">
    <source>
        <dbReference type="ARBA" id="ARBA00022857"/>
    </source>
</evidence>
<keyword evidence="2" id="KW-0521">NADP</keyword>
<dbReference type="Pfam" id="PF05368">
    <property type="entry name" value="NmrA"/>
    <property type="match status" value="1"/>
</dbReference>
<sequence>MSDTVFVCGVTGTQGGAVAHNLLQKDIKIKSITRNIDSPQARSLISRGVHLFEGDFDNEECLTQAMVDCTALFLNLRPDFTKPNGELSQAQNILSAAKHAGIKHVVYTSALGTVNPERLIHWSPSSMVGLLLRSKQAIEEEVRNAGFESYTILRPGNFMTNFLNPMVQMYQGLVETHSFTTAFIPETILPMIDPNDIGKFATASILDPQRFNQKEIEAVSQMVGVVDLMQDLSRSTGKDIQPFFLSEEEINERLPTNPLLAPQKVMRDMSLLVDMEEVQKWEIELGTFAQFLERERERVEQTYL</sequence>
<evidence type="ECO:0000256" key="1">
    <source>
        <dbReference type="ARBA" id="ARBA00006328"/>
    </source>
</evidence>
<dbReference type="InterPro" id="IPR008030">
    <property type="entry name" value="NmrA-like"/>
</dbReference>
<dbReference type="GO" id="GO:0016491">
    <property type="term" value="F:oxidoreductase activity"/>
    <property type="evidence" value="ECO:0007669"/>
    <property type="project" value="UniProtKB-KW"/>
</dbReference>
<proteinExistence type="inferred from homology"/>
<dbReference type="GO" id="GO:0005634">
    <property type="term" value="C:nucleus"/>
    <property type="evidence" value="ECO:0007669"/>
    <property type="project" value="TreeGrafter"/>
</dbReference>
<gene>
    <name evidence="5" type="ORF">N7493_001090</name>
</gene>
<dbReference type="Gene3D" id="3.40.50.720">
    <property type="entry name" value="NAD(P)-binding Rossmann-like Domain"/>
    <property type="match status" value="1"/>
</dbReference>
<dbReference type="InterPro" id="IPR036291">
    <property type="entry name" value="NAD(P)-bd_dom_sf"/>
</dbReference>
<protein>
    <recommendedName>
        <fullName evidence="4">NmrA-like domain-containing protein</fullName>
    </recommendedName>
</protein>
<dbReference type="EMBL" id="JAQJAN010000002">
    <property type="protein sequence ID" value="KAJ5737935.1"/>
    <property type="molecule type" value="Genomic_DNA"/>
</dbReference>
<evidence type="ECO:0000256" key="3">
    <source>
        <dbReference type="ARBA" id="ARBA00023002"/>
    </source>
</evidence>
<dbReference type="Gene3D" id="3.90.25.10">
    <property type="entry name" value="UDP-galactose 4-epimerase, domain 1"/>
    <property type="match status" value="1"/>
</dbReference>
<reference evidence="5" key="1">
    <citation type="journal article" date="2023" name="IMA Fungus">
        <title>Comparative genomic study of the Penicillium genus elucidates a diverse pangenome and 15 lateral gene transfer events.</title>
        <authorList>
            <person name="Petersen C."/>
            <person name="Sorensen T."/>
            <person name="Nielsen M.R."/>
            <person name="Sondergaard T.E."/>
            <person name="Sorensen J.L."/>
            <person name="Fitzpatrick D.A."/>
            <person name="Frisvad J.C."/>
            <person name="Nielsen K.L."/>
        </authorList>
    </citation>
    <scope>NUCLEOTIDE SEQUENCE</scope>
    <source>
        <strain evidence="5">IBT 17514</strain>
    </source>
</reference>